<dbReference type="Pfam" id="PF13466">
    <property type="entry name" value="STAS_2"/>
    <property type="match status" value="1"/>
</dbReference>
<comment type="caution">
    <text evidence="2">The sequence shown here is derived from an EMBL/GenBank/DDBJ whole genome shotgun (WGS) entry which is preliminary data.</text>
</comment>
<dbReference type="OrthoDB" id="7506676at2"/>
<sequence>MNSTPNPPDQQGEAKPLLKLPANGTTASAEDLRVQLVMILDRPEPAQIDASEVENAGQAVLQLLVAAQAEARAAGRPLTFASPSAAFCDRVERCRLTDQIGLDPEGVVA</sequence>
<evidence type="ECO:0000313" key="2">
    <source>
        <dbReference type="EMBL" id="RDS78361.1"/>
    </source>
</evidence>
<keyword evidence="3" id="KW-1185">Reference proteome</keyword>
<feature type="domain" description="MlaB-like STAS" evidence="1">
    <location>
        <begin position="18"/>
        <end position="92"/>
    </location>
</feature>
<dbReference type="InterPro" id="IPR036513">
    <property type="entry name" value="STAS_dom_sf"/>
</dbReference>
<dbReference type="Gene3D" id="3.30.750.24">
    <property type="entry name" value="STAS domain"/>
    <property type="match status" value="1"/>
</dbReference>
<organism evidence="2 3">
    <name type="scientific">Alteriqipengyuania lutimaris</name>
    <dbReference type="NCBI Taxonomy" id="1538146"/>
    <lineage>
        <taxon>Bacteria</taxon>
        <taxon>Pseudomonadati</taxon>
        <taxon>Pseudomonadota</taxon>
        <taxon>Alphaproteobacteria</taxon>
        <taxon>Sphingomonadales</taxon>
        <taxon>Erythrobacteraceae</taxon>
        <taxon>Alteriqipengyuania</taxon>
    </lineage>
</organism>
<dbReference type="InterPro" id="IPR058548">
    <property type="entry name" value="MlaB-like_STAS"/>
</dbReference>
<proteinExistence type="predicted"/>
<dbReference type="Proteomes" id="UP000254101">
    <property type="component" value="Unassembled WGS sequence"/>
</dbReference>
<dbReference type="RefSeq" id="WP_115492584.1">
    <property type="nucleotide sequence ID" value="NZ_JACHWW010000001.1"/>
</dbReference>
<protein>
    <submittedName>
        <fullName evidence="2">STAS domain-containing protein</fullName>
    </submittedName>
</protein>
<gene>
    <name evidence="2" type="ORF">DL238_12615</name>
</gene>
<name>A0A395LNF3_9SPHN</name>
<dbReference type="SUPFAM" id="SSF52091">
    <property type="entry name" value="SpoIIaa-like"/>
    <property type="match status" value="1"/>
</dbReference>
<dbReference type="EMBL" id="QRBB01000001">
    <property type="protein sequence ID" value="RDS78361.1"/>
    <property type="molecule type" value="Genomic_DNA"/>
</dbReference>
<accession>A0A395LNF3</accession>
<evidence type="ECO:0000313" key="3">
    <source>
        <dbReference type="Proteomes" id="UP000254101"/>
    </source>
</evidence>
<reference evidence="2 3" key="1">
    <citation type="submission" date="2018-07" db="EMBL/GenBank/DDBJ databases">
        <title>Erythrobacter nanhaiensis sp. nov., a novel member of the genus Erythrobacter isolated from the South China Sea.</title>
        <authorList>
            <person name="Chen X."/>
            <person name="Liu J."/>
        </authorList>
    </citation>
    <scope>NUCLEOTIDE SEQUENCE [LARGE SCALE GENOMIC DNA]</scope>
    <source>
        <strain evidence="2 3">S-5</strain>
    </source>
</reference>
<dbReference type="AlphaFoldDB" id="A0A395LNF3"/>
<evidence type="ECO:0000259" key="1">
    <source>
        <dbReference type="Pfam" id="PF13466"/>
    </source>
</evidence>